<gene>
    <name evidence="3" type="ORF">RCL2_001587300</name>
    <name evidence="2" type="ORF">RclHR1_00540016</name>
</gene>
<organism evidence="2 4">
    <name type="scientific">Rhizophagus clarus</name>
    <dbReference type="NCBI Taxonomy" id="94130"/>
    <lineage>
        <taxon>Eukaryota</taxon>
        <taxon>Fungi</taxon>
        <taxon>Fungi incertae sedis</taxon>
        <taxon>Mucoromycota</taxon>
        <taxon>Glomeromycotina</taxon>
        <taxon>Glomeromycetes</taxon>
        <taxon>Glomerales</taxon>
        <taxon>Glomeraceae</taxon>
        <taxon>Rhizophagus</taxon>
    </lineage>
</organism>
<evidence type="ECO:0000313" key="2">
    <source>
        <dbReference type="EMBL" id="GBC03906.1"/>
    </source>
</evidence>
<reference evidence="2 4" key="1">
    <citation type="submission" date="2017-11" db="EMBL/GenBank/DDBJ databases">
        <title>The genome of Rhizophagus clarus HR1 reveals common genetic basis of auxotrophy among arbuscular mycorrhizal fungi.</title>
        <authorList>
            <person name="Kobayashi Y."/>
        </authorList>
    </citation>
    <scope>NUCLEOTIDE SEQUENCE [LARGE SCALE GENOMIC DNA]</scope>
    <source>
        <strain evidence="2 4">HR1</strain>
    </source>
</reference>
<sequence length="118" mass="14256">MNTAKQSHHTIEYYKSEVVKKDEIIEKLFEEVDDLKDNQLEHNKVIEKLTQDNHKKDQEIESLKTSYTEALDKINSLKKLLQDMQSKENSWKKREKDWIKQRDKLAELRSHFSRLENL</sequence>
<dbReference type="OrthoDB" id="2327524at2759"/>
<comment type="caution">
    <text evidence="2">The sequence shown here is derived from an EMBL/GenBank/DDBJ whole genome shotgun (WGS) entry which is preliminary data.</text>
</comment>
<accession>A0A2Z6RM78</accession>
<dbReference type="EMBL" id="BEXD01003915">
    <property type="protein sequence ID" value="GBC03906.1"/>
    <property type="molecule type" value="Genomic_DNA"/>
</dbReference>
<protein>
    <submittedName>
        <fullName evidence="2">Uncharacterized protein</fullName>
    </submittedName>
</protein>
<evidence type="ECO:0000313" key="3">
    <source>
        <dbReference type="EMBL" id="GES88951.1"/>
    </source>
</evidence>
<dbReference type="Proteomes" id="UP000615446">
    <property type="component" value="Unassembled WGS sequence"/>
</dbReference>
<reference evidence="3" key="2">
    <citation type="submission" date="2019-10" db="EMBL/GenBank/DDBJ databases">
        <title>Conservation and host-specific expression of non-tandemly repeated heterogenous ribosome RNA gene in arbuscular mycorrhizal fungi.</title>
        <authorList>
            <person name="Maeda T."/>
            <person name="Kobayashi Y."/>
            <person name="Nakagawa T."/>
            <person name="Ezawa T."/>
            <person name="Yamaguchi K."/>
            <person name="Bino T."/>
            <person name="Nishimoto Y."/>
            <person name="Shigenobu S."/>
            <person name="Kawaguchi M."/>
        </authorList>
    </citation>
    <scope>NUCLEOTIDE SEQUENCE</scope>
    <source>
        <strain evidence="3">HR1</strain>
    </source>
</reference>
<dbReference type="EMBL" id="BLAL01000182">
    <property type="protein sequence ID" value="GES88951.1"/>
    <property type="molecule type" value="Genomic_DNA"/>
</dbReference>
<proteinExistence type="predicted"/>
<dbReference type="AlphaFoldDB" id="A0A2Z6RM78"/>
<name>A0A2Z6RM78_9GLOM</name>
<keyword evidence="4" id="KW-1185">Reference proteome</keyword>
<evidence type="ECO:0000313" key="4">
    <source>
        <dbReference type="Proteomes" id="UP000247702"/>
    </source>
</evidence>
<feature type="coiled-coil region" evidence="1">
    <location>
        <begin position="18"/>
        <end position="94"/>
    </location>
</feature>
<dbReference type="Proteomes" id="UP000247702">
    <property type="component" value="Unassembled WGS sequence"/>
</dbReference>
<keyword evidence="1" id="KW-0175">Coiled coil</keyword>
<evidence type="ECO:0000256" key="1">
    <source>
        <dbReference type="SAM" id="Coils"/>
    </source>
</evidence>